<accession>A0A177NSZ0</accession>
<reference evidence="1 2" key="1">
    <citation type="submission" date="2016-03" db="EMBL/GenBank/DDBJ databases">
        <authorList>
            <person name="Ploux O."/>
        </authorList>
    </citation>
    <scope>NUCLEOTIDE SEQUENCE [LARGE SCALE GENOMIC DNA]</scope>
    <source>
        <strain evidence="1 2">R-45370</strain>
    </source>
</reference>
<gene>
    <name evidence="1" type="ORF">A1359_20980</name>
</gene>
<evidence type="ECO:0000313" key="1">
    <source>
        <dbReference type="EMBL" id="OAI20383.1"/>
    </source>
</evidence>
<evidence type="ECO:0008006" key="3">
    <source>
        <dbReference type="Google" id="ProtNLM"/>
    </source>
</evidence>
<comment type="caution">
    <text evidence="1">The sequence shown here is derived from an EMBL/GenBank/DDBJ whole genome shotgun (WGS) entry which is preliminary data.</text>
</comment>
<dbReference type="EMBL" id="LUUI01000047">
    <property type="protein sequence ID" value="OAI20383.1"/>
    <property type="molecule type" value="Genomic_DNA"/>
</dbReference>
<proteinExistence type="predicted"/>
<protein>
    <recommendedName>
        <fullName evidence="3">Transposase IS4-like domain-containing protein</fullName>
    </recommendedName>
</protein>
<sequence>MQGETIPHAEKVFSLFQPHTEWISKGKASAPAYAGFAYIPVGKAGVPVELGLRVCIVENQYRFILHHQVMEKTTDAQIAVALVEQAQARFAAVKAMSFDKGFHSPANQTELKQHLENVILPKKGRLSEADKSRESDPEFIRLRRQHSSVESAINALGVHGLDKCPDHGIDGFKRYVALAVVARNIQRLGSILREHEQQAADRRRGPYKKAA</sequence>
<dbReference type="Proteomes" id="UP000078476">
    <property type="component" value="Unassembled WGS sequence"/>
</dbReference>
<name>A0A177NSZ0_9GAMM</name>
<dbReference type="STRING" id="980561.A1359_20980"/>
<organism evidence="1 2">
    <name type="scientific">Methylomonas lenta</name>
    <dbReference type="NCBI Taxonomy" id="980561"/>
    <lineage>
        <taxon>Bacteria</taxon>
        <taxon>Pseudomonadati</taxon>
        <taxon>Pseudomonadota</taxon>
        <taxon>Gammaproteobacteria</taxon>
        <taxon>Methylococcales</taxon>
        <taxon>Methylococcaceae</taxon>
        <taxon>Methylomonas</taxon>
    </lineage>
</organism>
<keyword evidence="2" id="KW-1185">Reference proteome</keyword>
<evidence type="ECO:0000313" key="2">
    <source>
        <dbReference type="Proteomes" id="UP000078476"/>
    </source>
</evidence>
<dbReference type="OrthoDB" id="5407466at2"/>
<dbReference type="AlphaFoldDB" id="A0A177NSZ0"/>